<sequence>MFFKVYRTAEAETQYAKNLSKLSSKLSRACRDGVGGVNEAWKSVAIELETRAEVHRLMGQALLDETAKPLRNLTENQHRTRKQCETTVDKAAKSLADWRAAEAKSKKQSHTCARDNEKLQDAAILDTSRSGKLTLSRSTSLIQLAHMHNKNGTEKENTKLEGKKRKAEDAVKKADIEYYTLCVRAERARLEWESAVLRGVNTFQSLEEERLNHLKTVLTAYLHHGAELGPRLIEVRNRKAQRSSPAGRIGQGFGYFH</sequence>
<keyword evidence="4" id="KW-0206">Cytoskeleton</keyword>
<dbReference type="InterPro" id="IPR001060">
    <property type="entry name" value="FCH_dom"/>
</dbReference>
<comment type="subcellular location">
    <subcellularLocation>
        <location evidence="1">Cytoplasm</location>
        <location evidence="1">Cytoskeleton</location>
    </subcellularLocation>
</comment>
<keyword evidence="9" id="KW-1185">Reference proteome</keyword>
<dbReference type="Pfam" id="PF00611">
    <property type="entry name" value="FCH"/>
    <property type="match status" value="1"/>
</dbReference>
<evidence type="ECO:0000313" key="8">
    <source>
        <dbReference type="EMBL" id="KAH0822695.1"/>
    </source>
</evidence>
<proteinExistence type="predicted"/>
<evidence type="ECO:0000256" key="2">
    <source>
        <dbReference type="ARBA" id="ARBA00022490"/>
    </source>
</evidence>
<comment type="caution">
    <text evidence="8">The sequence shown here is derived from an EMBL/GenBank/DDBJ whole genome shotgun (WGS) entry which is preliminary data.</text>
</comment>
<evidence type="ECO:0000256" key="5">
    <source>
        <dbReference type="PROSITE-ProRule" id="PRU01077"/>
    </source>
</evidence>
<keyword evidence="5 6" id="KW-0175">Coiled coil</keyword>
<evidence type="ECO:0000256" key="4">
    <source>
        <dbReference type="ARBA" id="ARBA00023212"/>
    </source>
</evidence>
<reference evidence="8" key="1">
    <citation type="journal article" date="2020" name="J Insects Food Feed">
        <title>The yellow mealworm (Tenebrio molitor) genome: a resource for the emerging insects as food and feed industry.</title>
        <authorList>
            <person name="Eriksson T."/>
            <person name="Andere A."/>
            <person name="Kelstrup H."/>
            <person name="Emery V."/>
            <person name="Picard C."/>
        </authorList>
    </citation>
    <scope>NUCLEOTIDE SEQUENCE</scope>
    <source>
        <strain evidence="8">Stoneville</strain>
        <tissue evidence="8">Whole head</tissue>
    </source>
</reference>
<evidence type="ECO:0000259" key="7">
    <source>
        <dbReference type="PROSITE" id="PS51741"/>
    </source>
</evidence>
<dbReference type="Proteomes" id="UP000719412">
    <property type="component" value="Unassembled WGS sequence"/>
</dbReference>
<dbReference type="GO" id="GO:0043226">
    <property type="term" value="C:organelle"/>
    <property type="evidence" value="ECO:0007669"/>
    <property type="project" value="UniProtKB-ARBA"/>
</dbReference>
<reference evidence="8" key="2">
    <citation type="submission" date="2021-08" db="EMBL/GenBank/DDBJ databases">
        <authorList>
            <person name="Eriksson T."/>
        </authorList>
    </citation>
    <scope>NUCLEOTIDE SEQUENCE</scope>
    <source>
        <strain evidence="8">Stoneville</strain>
        <tissue evidence="8">Whole head</tissue>
    </source>
</reference>
<dbReference type="SUPFAM" id="SSF103657">
    <property type="entry name" value="BAR/IMD domain-like"/>
    <property type="match status" value="1"/>
</dbReference>
<accession>A0A8J6LHQ9</accession>
<feature type="domain" description="F-BAR" evidence="7">
    <location>
        <begin position="1"/>
        <end position="251"/>
    </location>
</feature>
<evidence type="ECO:0000256" key="3">
    <source>
        <dbReference type="ARBA" id="ARBA00022553"/>
    </source>
</evidence>
<dbReference type="Gene3D" id="1.20.1270.60">
    <property type="entry name" value="Arfaptin homology (AH) domain/BAR domain"/>
    <property type="match status" value="1"/>
</dbReference>
<dbReference type="AlphaFoldDB" id="A0A8J6LHQ9"/>
<dbReference type="EMBL" id="JABDTM020000185">
    <property type="protein sequence ID" value="KAH0822695.1"/>
    <property type="molecule type" value="Genomic_DNA"/>
</dbReference>
<dbReference type="PANTHER" id="PTHR23065">
    <property type="entry name" value="PROLINE-SERINE-THREONINE PHOSPHATASE INTERACTING PROTEIN 1"/>
    <property type="match status" value="1"/>
</dbReference>
<feature type="coiled-coil region" evidence="6">
    <location>
        <begin position="150"/>
        <end position="177"/>
    </location>
</feature>
<dbReference type="InterPro" id="IPR031160">
    <property type="entry name" value="F_BAR_dom"/>
</dbReference>
<keyword evidence="2" id="KW-0963">Cytoplasm</keyword>
<dbReference type="GO" id="GO:0005737">
    <property type="term" value="C:cytoplasm"/>
    <property type="evidence" value="ECO:0007669"/>
    <property type="project" value="TreeGrafter"/>
</dbReference>
<keyword evidence="3" id="KW-0597">Phosphoprotein</keyword>
<dbReference type="PANTHER" id="PTHR23065:SF7">
    <property type="entry name" value="NOSTRIN, ISOFORM H"/>
    <property type="match status" value="1"/>
</dbReference>
<dbReference type="GO" id="GO:0005886">
    <property type="term" value="C:plasma membrane"/>
    <property type="evidence" value="ECO:0007669"/>
    <property type="project" value="TreeGrafter"/>
</dbReference>
<name>A0A8J6LHQ9_TENMO</name>
<evidence type="ECO:0000256" key="6">
    <source>
        <dbReference type="SAM" id="Coils"/>
    </source>
</evidence>
<dbReference type="PROSITE" id="PS51741">
    <property type="entry name" value="F_BAR"/>
    <property type="match status" value="1"/>
</dbReference>
<organism evidence="8 9">
    <name type="scientific">Tenebrio molitor</name>
    <name type="common">Yellow mealworm beetle</name>
    <dbReference type="NCBI Taxonomy" id="7067"/>
    <lineage>
        <taxon>Eukaryota</taxon>
        <taxon>Metazoa</taxon>
        <taxon>Ecdysozoa</taxon>
        <taxon>Arthropoda</taxon>
        <taxon>Hexapoda</taxon>
        <taxon>Insecta</taxon>
        <taxon>Pterygota</taxon>
        <taxon>Neoptera</taxon>
        <taxon>Endopterygota</taxon>
        <taxon>Coleoptera</taxon>
        <taxon>Polyphaga</taxon>
        <taxon>Cucujiformia</taxon>
        <taxon>Tenebrionidae</taxon>
        <taxon>Tenebrio</taxon>
    </lineage>
</organism>
<dbReference type="InterPro" id="IPR027267">
    <property type="entry name" value="AH/BAR_dom_sf"/>
</dbReference>
<evidence type="ECO:0000313" key="9">
    <source>
        <dbReference type="Proteomes" id="UP000719412"/>
    </source>
</evidence>
<evidence type="ECO:0000256" key="1">
    <source>
        <dbReference type="ARBA" id="ARBA00004245"/>
    </source>
</evidence>
<protein>
    <recommendedName>
        <fullName evidence="7">F-BAR domain-containing protein</fullName>
    </recommendedName>
</protein>
<gene>
    <name evidence="8" type="ORF">GEV33_000096</name>
</gene>